<sequence length="268" mass="29714">MTRNSVRRARREDDGSERRAFGAVAILPAVRVEFRPKSVTVVGLGLSGRTSCPLRQRRIVGPLFTSAPRIRPSDPLRFKYALFAPNPLALSDLLLPRRSSRLPSVLRRCPNPRRAPEFRLNQNLEKSRITGITKHLEKNQNPSWHQVFAFSKDRIQANFVGRIVFDLTEAPLAPQWYKLEDKKGDKLSSGGGGGTQPDEAFPTPGTPSSSTPLPSVHPAELAPSPTCCCHLFHPYLVKLLPLLLLLYSSAYSLTEAFLSNQMAPPSKA</sequence>
<evidence type="ECO:0000313" key="2">
    <source>
        <dbReference type="EMBL" id="CAD1829384.1"/>
    </source>
</evidence>
<dbReference type="PANTHER" id="PTHR31425:SF22">
    <property type="entry name" value="MULTIPLE C2 DOMAIN AND TRANSMEMBRANE REGION PROTEIN 6"/>
    <property type="match status" value="1"/>
</dbReference>
<reference evidence="2" key="1">
    <citation type="submission" date="2020-07" db="EMBL/GenBank/DDBJ databases">
        <authorList>
            <person name="Lin J."/>
        </authorList>
    </citation>
    <scope>NUCLEOTIDE SEQUENCE</scope>
</reference>
<dbReference type="SUPFAM" id="SSF49562">
    <property type="entry name" value="C2 domain (Calcium/lipid-binding domain, CaLB)"/>
    <property type="match status" value="1"/>
</dbReference>
<feature type="region of interest" description="Disordered" evidence="1">
    <location>
        <begin position="183"/>
        <end position="217"/>
    </location>
</feature>
<proteinExistence type="predicted"/>
<organism evidence="2">
    <name type="scientific">Ananas comosus var. bracteatus</name>
    <name type="common">red pineapple</name>
    <dbReference type="NCBI Taxonomy" id="296719"/>
    <lineage>
        <taxon>Eukaryota</taxon>
        <taxon>Viridiplantae</taxon>
        <taxon>Streptophyta</taxon>
        <taxon>Embryophyta</taxon>
        <taxon>Tracheophyta</taxon>
        <taxon>Spermatophyta</taxon>
        <taxon>Magnoliopsida</taxon>
        <taxon>Liliopsida</taxon>
        <taxon>Poales</taxon>
        <taxon>Bromeliaceae</taxon>
        <taxon>Bromelioideae</taxon>
        <taxon>Ananas</taxon>
    </lineage>
</organism>
<dbReference type="PANTHER" id="PTHR31425">
    <property type="entry name" value="PHOSPHORIBOSYLANTHRANILATE TRANSFERASE ISOFORM 1"/>
    <property type="match status" value="1"/>
</dbReference>
<evidence type="ECO:0008006" key="3">
    <source>
        <dbReference type="Google" id="ProtNLM"/>
    </source>
</evidence>
<dbReference type="EMBL" id="LR862147">
    <property type="protein sequence ID" value="CAD1829384.1"/>
    <property type="molecule type" value="Genomic_DNA"/>
</dbReference>
<protein>
    <recommendedName>
        <fullName evidence="3">C2 domain-containing protein</fullName>
    </recommendedName>
</protein>
<accession>A0A6V7PFB1</accession>
<dbReference type="InterPro" id="IPR047259">
    <property type="entry name" value="QUIRKY-like"/>
</dbReference>
<feature type="compositionally biased region" description="Low complexity" evidence="1">
    <location>
        <begin position="202"/>
        <end position="214"/>
    </location>
</feature>
<dbReference type="AlphaFoldDB" id="A0A6V7PFB1"/>
<name>A0A6V7PFB1_ANACO</name>
<evidence type="ECO:0000256" key="1">
    <source>
        <dbReference type="SAM" id="MobiDB-lite"/>
    </source>
</evidence>
<gene>
    <name evidence="2" type="ORF">CB5_LOCUS12595</name>
</gene>
<dbReference type="InterPro" id="IPR035892">
    <property type="entry name" value="C2_domain_sf"/>
</dbReference>